<comment type="subcellular location">
    <subcellularLocation>
        <location evidence="1">Cell membrane</location>
        <topology evidence="1">Multi-pass membrane protein</topology>
    </subcellularLocation>
</comment>
<dbReference type="InterPro" id="IPR011701">
    <property type="entry name" value="MFS"/>
</dbReference>
<dbReference type="SUPFAM" id="SSF103473">
    <property type="entry name" value="MFS general substrate transporter"/>
    <property type="match status" value="1"/>
</dbReference>
<dbReference type="PANTHER" id="PTHR43528">
    <property type="entry name" value="ALPHA-KETOGLUTARATE PERMEASE"/>
    <property type="match status" value="1"/>
</dbReference>
<dbReference type="Gene3D" id="1.20.1250.20">
    <property type="entry name" value="MFS general substrate transporter like domains"/>
    <property type="match status" value="1"/>
</dbReference>
<feature type="transmembrane region" description="Helical" evidence="9">
    <location>
        <begin position="315"/>
        <end position="332"/>
    </location>
</feature>
<gene>
    <name evidence="11" type="ORF">JWS13_30130</name>
</gene>
<feature type="transmembrane region" description="Helical" evidence="9">
    <location>
        <begin position="188"/>
        <end position="207"/>
    </location>
</feature>
<feature type="transmembrane region" description="Helical" evidence="9">
    <location>
        <begin position="52"/>
        <end position="76"/>
    </location>
</feature>
<keyword evidence="12" id="KW-1185">Reference proteome</keyword>
<sequence length="457" mass="48939">MASPIDHRPPTDIRTVRRAGAIGNFIEYFDNALYGFFAVTIAQLFFPEVDPVVGLLSTFALFGVSFVVRPLGAIVFGHIGDRWGRKTVLISSILMMSLATAVIGMLPTYSTVGILAPVLLLLCRLLQGFSTGGESTTAFVLVVEHSPVASRARNTAPLVSSTIGASAAASLIAMIISSLVSTEVLNAWMWRVPFILAIPLGIVGLILRMKVDDADVYKAAAEVSSVIRSDEKNHRSPLVQAFRVAKVKMLVLFLWVAFKATIGYITVAYMATNLMHFEGHSKTSAFAIIVIALGIACAAMFPIGRLADRISRKHFAMILAAGILVWSYPTFVMAGHGFVVATIGLTIFATLQFSTMITGGLAVVELFPVDIRASASALPYALAFTIFGGTAPLVATWLASEFSPTAPAFYVMICAIGGFFVGWLGLPNASEMAVLSEDDGIELDMTEREVAEAEPTR</sequence>
<evidence type="ECO:0000256" key="5">
    <source>
        <dbReference type="ARBA" id="ARBA00022692"/>
    </source>
</evidence>
<dbReference type="PROSITE" id="PS50850">
    <property type="entry name" value="MFS"/>
    <property type="match status" value="1"/>
</dbReference>
<feature type="transmembrane region" description="Helical" evidence="9">
    <location>
        <begin position="88"/>
        <end position="106"/>
    </location>
</feature>
<dbReference type="InterPro" id="IPR005829">
    <property type="entry name" value="Sugar_transporter_CS"/>
</dbReference>
<keyword evidence="3" id="KW-0813">Transport</keyword>
<feature type="transmembrane region" description="Helical" evidence="9">
    <location>
        <begin position="250"/>
        <end position="271"/>
    </location>
</feature>
<name>A0A974W7A6_9NOCA</name>
<accession>A0A974W7A6</accession>
<dbReference type="EMBL" id="CP070619">
    <property type="protein sequence ID" value="QSE92564.1"/>
    <property type="molecule type" value="Genomic_DNA"/>
</dbReference>
<evidence type="ECO:0000313" key="11">
    <source>
        <dbReference type="EMBL" id="QSE92564.1"/>
    </source>
</evidence>
<evidence type="ECO:0000256" key="1">
    <source>
        <dbReference type="ARBA" id="ARBA00004651"/>
    </source>
</evidence>
<dbReference type="InterPro" id="IPR051084">
    <property type="entry name" value="H+-coupled_symporters"/>
</dbReference>
<dbReference type="Proteomes" id="UP000662986">
    <property type="component" value="Chromosome"/>
</dbReference>
<evidence type="ECO:0000256" key="6">
    <source>
        <dbReference type="ARBA" id="ARBA00022847"/>
    </source>
</evidence>
<dbReference type="RefSeq" id="WP_206009031.1">
    <property type="nucleotide sequence ID" value="NZ_CP070619.1"/>
</dbReference>
<feature type="transmembrane region" description="Helical" evidence="9">
    <location>
        <begin position="406"/>
        <end position="426"/>
    </location>
</feature>
<dbReference type="PROSITE" id="PS00217">
    <property type="entry name" value="SUGAR_TRANSPORT_2"/>
    <property type="match status" value="1"/>
</dbReference>
<organism evidence="11 12">
    <name type="scientific">Rhodococcus pseudokoreensis</name>
    <dbReference type="NCBI Taxonomy" id="2811421"/>
    <lineage>
        <taxon>Bacteria</taxon>
        <taxon>Bacillati</taxon>
        <taxon>Actinomycetota</taxon>
        <taxon>Actinomycetes</taxon>
        <taxon>Mycobacteriales</taxon>
        <taxon>Nocardiaceae</taxon>
        <taxon>Rhodococcus</taxon>
    </lineage>
</organism>
<evidence type="ECO:0000256" key="2">
    <source>
        <dbReference type="ARBA" id="ARBA00008240"/>
    </source>
</evidence>
<protein>
    <submittedName>
        <fullName evidence="11">MFS transporter</fullName>
    </submittedName>
</protein>
<evidence type="ECO:0000256" key="4">
    <source>
        <dbReference type="ARBA" id="ARBA00022475"/>
    </source>
</evidence>
<keyword evidence="8 9" id="KW-0472">Membrane</keyword>
<feature type="domain" description="Major facilitator superfamily (MFS) profile" evidence="10">
    <location>
        <begin position="16"/>
        <end position="430"/>
    </location>
</feature>
<evidence type="ECO:0000259" key="10">
    <source>
        <dbReference type="PROSITE" id="PS50850"/>
    </source>
</evidence>
<keyword evidence="7 9" id="KW-1133">Transmembrane helix</keyword>
<evidence type="ECO:0000256" key="8">
    <source>
        <dbReference type="ARBA" id="ARBA00023136"/>
    </source>
</evidence>
<dbReference type="PANTHER" id="PTHR43528:SF1">
    <property type="entry name" value="ALPHA-KETOGLUTARATE PERMEASE"/>
    <property type="match status" value="1"/>
</dbReference>
<feature type="transmembrane region" description="Helical" evidence="9">
    <location>
        <begin position="118"/>
        <end position="143"/>
    </location>
</feature>
<evidence type="ECO:0000256" key="9">
    <source>
        <dbReference type="SAM" id="Phobius"/>
    </source>
</evidence>
<dbReference type="Pfam" id="PF07690">
    <property type="entry name" value="MFS_1"/>
    <property type="match status" value="1"/>
</dbReference>
<comment type="similarity">
    <text evidence="2">Belongs to the major facilitator superfamily. Metabolite:H+ Symporter (MHS) family (TC 2.A.1.6) family.</text>
</comment>
<feature type="transmembrane region" description="Helical" evidence="9">
    <location>
        <begin position="28"/>
        <end position="46"/>
    </location>
</feature>
<feature type="transmembrane region" description="Helical" evidence="9">
    <location>
        <begin position="338"/>
        <end position="367"/>
    </location>
</feature>
<reference evidence="11 12" key="1">
    <citation type="journal article" date="2021" name="Microbiol. Resour. Announc.">
        <title>Complete Genome Sequences of Two Rhodococcus sp. Strains with Large and Linear Chromosomes, Isolated from Apple Rhizosphere.</title>
        <authorList>
            <person name="Benning S."/>
            <person name="Brugnone N."/>
            <person name="Siani R."/>
            <person name="Kublik S."/>
            <person name="Schloter M."/>
            <person name="Rad V."/>
        </authorList>
    </citation>
    <scope>NUCLEOTIDE SEQUENCE [LARGE SCALE GENOMIC DNA]</scope>
    <source>
        <strain evidence="11 12">R79</strain>
    </source>
</reference>
<reference evidence="11 12" key="2">
    <citation type="journal article" date="2022" name="Arch. Microbiol.">
        <title>Rhodococcus pseudokoreensis sp. nov. isolated from the rhizosphere of young M26 apple rootstocks.</title>
        <authorList>
            <person name="Kampfer P."/>
            <person name="Glaeser S.P."/>
            <person name="Blom J."/>
            <person name="Wolf J."/>
            <person name="Benning S."/>
            <person name="Schloter M."/>
            <person name="Neumann-Schaal M."/>
        </authorList>
    </citation>
    <scope>NUCLEOTIDE SEQUENCE [LARGE SCALE GENOMIC DNA]</scope>
    <source>
        <strain evidence="11 12">R79</strain>
    </source>
</reference>
<keyword evidence="6" id="KW-0769">Symport</keyword>
<feature type="transmembrane region" description="Helical" evidence="9">
    <location>
        <begin position="155"/>
        <end position="176"/>
    </location>
</feature>
<keyword evidence="4" id="KW-1003">Cell membrane</keyword>
<feature type="transmembrane region" description="Helical" evidence="9">
    <location>
        <begin position="283"/>
        <end position="303"/>
    </location>
</feature>
<evidence type="ECO:0000313" key="12">
    <source>
        <dbReference type="Proteomes" id="UP000662986"/>
    </source>
</evidence>
<proteinExistence type="inferred from homology"/>
<feature type="transmembrane region" description="Helical" evidence="9">
    <location>
        <begin position="379"/>
        <end position="400"/>
    </location>
</feature>
<dbReference type="InterPro" id="IPR020846">
    <property type="entry name" value="MFS_dom"/>
</dbReference>
<evidence type="ECO:0000256" key="7">
    <source>
        <dbReference type="ARBA" id="ARBA00022989"/>
    </source>
</evidence>
<evidence type="ECO:0000256" key="3">
    <source>
        <dbReference type="ARBA" id="ARBA00022448"/>
    </source>
</evidence>
<keyword evidence="5 9" id="KW-0812">Transmembrane</keyword>
<dbReference type="InterPro" id="IPR036259">
    <property type="entry name" value="MFS_trans_sf"/>
</dbReference>